<reference evidence="2 3" key="1">
    <citation type="submission" date="2023-08" db="EMBL/GenBank/DDBJ databases">
        <title>Black Yeasts Isolated from many extreme environments.</title>
        <authorList>
            <person name="Coleine C."/>
            <person name="Stajich J.E."/>
            <person name="Selbmann L."/>
        </authorList>
    </citation>
    <scope>NUCLEOTIDE SEQUENCE [LARGE SCALE GENOMIC DNA]</scope>
    <source>
        <strain evidence="2 3">CCFEE 536</strain>
    </source>
</reference>
<feature type="domain" description="Kinesin-like KIF1-type" evidence="1">
    <location>
        <begin position="1"/>
        <end position="36"/>
    </location>
</feature>
<keyword evidence="3" id="KW-1185">Reference proteome</keyword>
<protein>
    <recommendedName>
        <fullName evidence="1">Kinesin-like KIF1-type domain-containing protein</fullName>
    </recommendedName>
</protein>
<evidence type="ECO:0000259" key="1">
    <source>
        <dbReference type="Pfam" id="PF12423"/>
    </source>
</evidence>
<dbReference type="Proteomes" id="UP001357485">
    <property type="component" value="Unassembled WGS sequence"/>
</dbReference>
<evidence type="ECO:0000313" key="3">
    <source>
        <dbReference type="Proteomes" id="UP001357485"/>
    </source>
</evidence>
<feature type="non-terminal residue" evidence="2">
    <location>
        <position position="132"/>
    </location>
</feature>
<organism evidence="2 3">
    <name type="scientific">Cryomyces antarcticus</name>
    <dbReference type="NCBI Taxonomy" id="329879"/>
    <lineage>
        <taxon>Eukaryota</taxon>
        <taxon>Fungi</taxon>
        <taxon>Dikarya</taxon>
        <taxon>Ascomycota</taxon>
        <taxon>Pezizomycotina</taxon>
        <taxon>Dothideomycetes</taxon>
        <taxon>Dothideomycetes incertae sedis</taxon>
        <taxon>Cryomyces</taxon>
    </lineage>
</organism>
<name>A0ABR0J3I3_9PEZI</name>
<accession>A0ABR0J3I3</accession>
<comment type="caution">
    <text evidence="2">The sequence shown here is derived from an EMBL/GenBank/DDBJ whole genome shotgun (WGS) entry which is preliminary data.</text>
</comment>
<dbReference type="EMBL" id="JAVRRA010027707">
    <property type="protein sequence ID" value="KAK5055652.1"/>
    <property type="molecule type" value="Genomic_DNA"/>
</dbReference>
<proteinExistence type="predicted"/>
<dbReference type="Pfam" id="PF12423">
    <property type="entry name" value="KIF1B"/>
    <property type="match status" value="1"/>
</dbReference>
<evidence type="ECO:0000313" key="2">
    <source>
        <dbReference type="EMBL" id="KAK5055652.1"/>
    </source>
</evidence>
<sequence length="132" mass="14845">MRQMHQYLDRPEYLQHFRLGNPFTETCLPEYSRVGDTDIPLAAVFESRVQDFTLDLFSPYTTSVIGVIRLSLEPSSAETPPTMLKFNVVMHDIVGFPEREGTNVHAQLFLSGISEEGGATTTQMIKDFDEGA</sequence>
<gene>
    <name evidence="2" type="ORF">LTR16_010653</name>
</gene>
<dbReference type="InterPro" id="IPR022140">
    <property type="entry name" value="Kinesin-like_KIF1-typ"/>
</dbReference>